<proteinExistence type="predicted"/>
<evidence type="ECO:0000256" key="1">
    <source>
        <dbReference type="SAM" id="MobiDB-lite"/>
    </source>
</evidence>
<reference evidence="2" key="1">
    <citation type="submission" date="2020-07" db="EMBL/GenBank/DDBJ databases">
        <title>The High-quality genome of the commercially important snow crab, Chionoecetes opilio.</title>
        <authorList>
            <person name="Jeong J.-H."/>
            <person name="Ryu S."/>
        </authorList>
    </citation>
    <scope>NUCLEOTIDE SEQUENCE</scope>
    <source>
        <strain evidence="2">MADBK_172401_WGS</strain>
        <tissue evidence="2">Digestive gland</tissue>
    </source>
</reference>
<sequence>MDASGLPPCEDELNPHIKRASFVANMWRSADQTHIEQHPSEENGWQLVDDHYKPVWFEGEQLPESLIPETEEEEAMYNEEEDAMDSASSDEDGSSDEDD</sequence>
<name>A0A8J4Y083_CHIOP</name>
<dbReference type="EMBL" id="JACEEZ010020616">
    <property type="protein sequence ID" value="KAG0714341.1"/>
    <property type="molecule type" value="Genomic_DNA"/>
</dbReference>
<dbReference type="Proteomes" id="UP000770661">
    <property type="component" value="Unassembled WGS sequence"/>
</dbReference>
<dbReference type="OrthoDB" id="6430887at2759"/>
<accession>A0A8J4Y083</accession>
<keyword evidence="3" id="KW-1185">Reference proteome</keyword>
<protein>
    <submittedName>
        <fullName evidence="2">Uncharacterized protein</fullName>
    </submittedName>
</protein>
<organism evidence="2 3">
    <name type="scientific">Chionoecetes opilio</name>
    <name type="common">Atlantic snow crab</name>
    <name type="synonym">Cancer opilio</name>
    <dbReference type="NCBI Taxonomy" id="41210"/>
    <lineage>
        <taxon>Eukaryota</taxon>
        <taxon>Metazoa</taxon>
        <taxon>Ecdysozoa</taxon>
        <taxon>Arthropoda</taxon>
        <taxon>Crustacea</taxon>
        <taxon>Multicrustacea</taxon>
        <taxon>Malacostraca</taxon>
        <taxon>Eumalacostraca</taxon>
        <taxon>Eucarida</taxon>
        <taxon>Decapoda</taxon>
        <taxon>Pleocyemata</taxon>
        <taxon>Brachyura</taxon>
        <taxon>Eubrachyura</taxon>
        <taxon>Majoidea</taxon>
        <taxon>Majidae</taxon>
        <taxon>Chionoecetes</taxon>
    </lineage>
</organism>
<dbReference type="AlphaFoldDB" id="A0A8J4Y083"/>
<gene>
    <name evidence="2" type="ORF">GWK47_001614</name>
</gene>
<evidence type="ECO:0000313" key="2">
    <source>
        <dbReference type="EMBL" id="KAG0714341.1"/>
    </source>
</evidence>
<comment type="caution">
    <text evidence="2">The sequence shown here is derived from an EMBL/GenBank/DDBJ whole genome shotgun (WGS) entry which is preliminary data.</text>
</comment>
<evidence type="ECO:0000313" key="3">
    <source>
        <dbReference type="Proteomes" id="UP000770661"/>
    </source>
</evidence>
<feature type="region of interest" description="Disordered" evidence="1">
    <location>
        <begin position="69"/>
        <end position="99"/>
    </location>
</feature>